<dbReference type="InterPro" id="IPR020610">
    <property type="entry name" value="Thiolase_AS"/>
</dbReference>
<protein>
    <submittedName>
        <fullName evidence="8">Acetyl-CoA C-acetyltransferase</fullName>
    </submittedName>
</protein>
<dbReference type="InterPro" id="IPR016039">
    <property type="entry name" value="Thiolase-like"/>
</dbReference>
<feature type="domain" description="Thiolase C-terminal" evidence="7">
    <location>
        <begin position="298"/>
        <end position="419"/>
    </location>
</feature>
<dbReference type="PANTHER" id="PTHR18919">
    <property type="entry name" value="ACETYL-COA C-ACYLTRANSFERASE"/>
    <property type="match status" value="1"/>
</dbReference>
<dbReference type="InterPro" id="IPR020616">
    <property type="entry name" value="Thiolase_N"/>
</dbReference>
<feature type="active site" description="Acyl-thioester intermediate" evidence="4">
    <location>
        <position position="107"/>
    </location>
</feature>
<feature type="active site" description="Proton acceptor" evidence="4">
    <location>
        <position position="377"/>
    </location>
</feature>
<dbReference type="AlphaFoldDB" id="A0A5D3WL74"/>
<dbReference type="Proteomes" id="UP000324159">
    <property type="component" value="Unassembled WGS sequence"/>
</dbReference>
<accession>A0A5D3WL74</accession>
<keyword evidence="3 5" id="KW-0012">Acyltransferase</keyword>
<name>A0A5D3WL74_9BACT</name>
<dbReference type="GO" id="GO:0006635">
    <property type="term" value="P:fatty acid beta-oxidation"/>
    <property type="evidence" value="ECO:0007669"/>
    <property type="project" value="TreeGrafter"/>
</dbReference>
<comment type="caution">
    <text evidence="8">The sequence shown here is derived from an EMBL/GenBank/DDBJ whole genome shotgun (WGS) entry which is preliminary data.</text>
</comment>
<evidence type="ECO:0000259" key="7">
    <source>
        <dbReference type="Pfam" id="PF02803"/>
    </source>
</evidence>
<dbReference type="GO" id="GO:0003985">
    <property type="term" value="F:acetyl-CoA C-acetyltransferase activity"/>
    <property type="evidence" value="ECO:0007669"/>
    <property type="project" value="TreeGrafter"/>
</dbReference>
<feature type="active site" description="Proton acceptor" evidence="4">
    <location>
        <position position="407"/>
    </location>
</feature>
<evidence type="ECO:0000256" key="5">
    <source>
        <dbReference type="RuleBase" id="RU003557"/>
    </source>
</evidence>
<dbReference type="InterPro" id="IPR020613">
    <property type="entry name" value="Thiolase_CS"/>
</dbReference>
<keyword evidence="2 5" id="KW-0808">Transferase</keyword>
<organism evidence="8 9">
    <name type="scientific">Geothermobacter ehrlichii</name>
    <dbReference type="NCBI Taxonomy" id="213224"/>
    <lineage>
        <taxon>Bacteria</taxon>
        <taxon>Pseudomonadati</taxon>
        <taxon>Thermodesulfobacteriota</taxon>
        <taxon>Desulfuromonadia</taxon>
        <taxon>Desulfuromonadales</taxon>
        <taxon>Geothermobacteraceae</taxon>
        <taxon>Geothermobacter</taxon>
    </lineage>
</organism>
<dbReference type="OrthoDB" id="4565318at2"/>
<dbReference type="InterPro" id="IPR002155">
    <property type="entry name" value="Thiolase"/>
</dbReference>
<dbReference type="PIRSF" id="PIRSF000429">
    <property type="entry name" value="Ac-CoA_Ac_transf"/>
    <property type="match status" value="1"/>
</dbReference>
<dbReference type="PANTHER" id="PTHR18919:SF107">
    <property type="entry name" value="ACETYL-COA ACETYLTRANSFERASE, CYTOSOLIC"/>
    <property type="match status" value="1"/>
</dbReference>
<gene>
    <name evidence="8" type="ORF">EDC39_103256</name>
</gene>
<dbReference type="SUPFAM" id="SSF53901">
    <property type="entry name" value="Thiolase-like"/>
    <property type="match status" value="2"/>
</dbReference>
<evidence type="ECO:0000313" key="9">
    <source>
        <dbReference type="Proteomes" id="UP000324159"/>
    </source>
</evidence>
<feature type="domain" description="Thiolase N-terminal" evidence="6">
    <location>
        <begin position="24"/>
        <end position="289"/>
    </location>
</feature>
<evidence type="ECO:0000256" key="4">
    <source>
        <dbReference type="PIRSR" id="PIRSR000429-1"/>
    </source>
</evidence>
<evidence type="ECO:0000256" key="1">
    <source>
        <dbReference type="ARBA" id="ARBA00010982"/>
    </source>
</evidence>
<reference evidence="8 9" key="1">
    <citation type="submission" date="2019-07" db="EMBL/GenBank/DDBJ databases">
        <title>Genomic Encyclopedia of Type Strains, Phase IV (KMG-IV): sequencing the most valuable type-strain genomes for metagenomic binning, comparative biology and taxonomic classification.</title>
        <authorList>
            <person name="Goeker M."/>
        </authorList>
    </citation>
    <scope>NUCLEOTIDE SEQUENCE [LARGE SCALE GENOMIC DNA]</scope>
    <source>
        <strain evidence="8 9">SS015</strain>
    </source>
</reference>
<proteinExistence type="inferred from homology"/>
<evidence type="ECO:0000313" key="8">
    <source>
        <dbReference type="EMBL" id="TYO99410.1"/>
    </source>
</evidence>
<evidence type="ECO:0000256" key="3">
    <source>
        <dbReference type="ARBA" id="ARBA00023315"/>
    </source>
</evidence>
<dbReference type="PROSITE" id="PS00737">
    <property type="entry name" value="THIOLASE_2"/>
    <property type="match status" value="1"/>
</dbReference>
<evidence type="ECO:0000259" key="6">
    <source>
        <dbReference type="Pfam" id="PF00108"/>
    </source>
</evidence>
<dbReference type="InterPro" id="IPR020617">
    <property type="entry name" value="Thiolase_C"/>
</dbReference>
<dbReference type="Pfam" id="PF00108">
    <property type="entry name" value="Thiolase_N"/>
    <property type="match status" value="1"/>
</dbReference>
<dbReference type="PROSITE" id="PS00099">
    <property type="entry name" value="THIOLASE_3"/>
    <property type="match status" value="1"/>
</dbReference>
<keyword evidence="9" id="KW-1185">Reference proteome</keyword>
<dbReference type="CDD" id="cd00751">
    <property type="entry name" value="thiolase"/>
    <property type="match status" value="1"/>
</dbReference>
<comment type="similarity">
    <text evidence="1 5">Belongs to the thiolase-like superfamily. Thiolase family.</text>
</comment>
<dbReference type="NCBIfam" id="TIGR01930">
    <property type="entry name" value="AcCoA-C-Actrans"/>
    <property type="match status" value="1"/>
</dbReference>
<dbReference type="RefSeq" id="WP_148895321.1">
    <property type="nucleotide sequence ID" value="NZ_VNIB01000003.1"/>
</dbReference>
<sequence length="421" mass="44416">MKASVQGFRDSQVGSGALFEDIYLLEGRRTPFGKYTGSLSSVSPTDLGILASRAAIEAAGVPATDIDQTIVANIGQASADCFFLPRHIALYSGAPLESTALLTQRICGSGMELLGQSAEQIALGKANLVLGCGTDTMSRFPLVSYSARQGFPLGRPEFVDLLWEALNDTAAVPMGCTADNLAREYKLSREEVDAFAMRSQERYAAAKDTGFFSGEIVPVAPKGVLEMGDFKPRKYRLNSREEVSADEHPRRTTMEQLAKLPFVFTKEGPTTAGSASGIVDGAAALLVASGDYVRAHGLKPLGKIRGFAATGVRPDIMGIGPAPAIRLLLGQMGLALQDIDRFEINEAFAAQCLAVARELQLDEEKLNINGGAIAIGHPLAATGVRLTLTCLKTLHRDGKQLGIASACIGGGQGIALAVEAC</sequence>
<evidence type="ECO:0000256" key="2">
    <source>
        <dbReference type="ARBA" id="ARBA00022679"/>
    </source>
</evidence>
<dbReference type="Gene3D" id="3.40.47.10">
    <property type="match status" value="1"/>
</dbReference>
<dbReference type="EMBL" id="VNIB01000003">
    <property type="protein sequence ID" value="TYO99410.1"/>
    <property type="molecule type" value="Genomic_DNA"/>
</dbReference>
<dbReference type="Pfam" id="PF02803">
    <property type="entry name" value="Thiolase_C"/>
    <property type="match status" value="1"/>
</dbReference>